<gene>
    <name evidence="5" type="primary">marA</name>
    <name evidence="5" type="ORF">BN1080_02400</name>
</gene>
<keyword evidence="1" id="KW-0805">Transcription regulation</keyword>
<name>A0A098EM76_9BACL</name>
<evidence type="ECO:0000259" key="4">
    <source>
        <dbReference type="PROSITE" id="PS01124"/>
    </source>
</evidence>
<dbReference type="SMART" id="SM00342">
    <property type="entry name" value="HTH_ARAC"/>
    <property type="match status" value="1"/>
</dbReference>
<dbReference type="GO" id="GO:0043565">
    <property type="term" value="F:sequence-specific DNA binding"/>
    <property type="evidence" value="ECO:0007669"/>
    <property type="project" value="InterPro"/>
</dbReference>
<evidence type="ECO:0000313" key="6">
    <source>
        <dbReference type="Proteomes" id="UP000043699"/>
    </source>
</evidence>
<dbReference type="Pfam" id="PF12833">
    <property type="entry name" value="HTH_18"/>
    <property type="match status" value="1"/>
</dbReference>
<dbReference type="RefSeq" id="WP_052652219.1">
    <property type="nucleotide sequence ID" value="NZ_CCXS01000001.1"/>
</dbReference>
<dbReference type="PROSITE" id="PS01124">
    <property type="entry name" value="HTH_ARAC_FAMILY_2"/>
    <property type="match status" value="1"/>
</dbReference>
<organism evidence="5 6">
    <name type="scientific">Planococcus massiliensis</name>
    <dbReference type="NCBI Taxonomy" id="1499687"/>
    <lineage>
        <taxon>Bacteria</taxon>
        <taxon>Bacillati</taxon>
        <taxon>Bacillota</taxon>
        <taxon>Bacilli</taxon>
        <taxon>Bacillales</taxon>
        <taxon>Caryophanaceae</taxon>
        <taxon>Planococcus</taxon>
    </lineage>
</organism>
<dbReference type="InterPro" id="IPR018060">
    <property type="entry name" value="HTH_AraC"/>
</dbReference>
<evidence type="ECO:0000256" key="1">
    <source>
        <dbReference type="ARBA" id="ARBA00023015"/>
    </source>
</evidence>
<feature type="domain" description="HTH araC/xylS-type" evidence="4">
    <location>
        <begin position="8"/>
        <end position="106"/>
    </location>
</feature>
<accession>A0A098EM76</accession>
<dbReference type="OrthoDB" id="8365150at2"/>
<dbReference type="Gene3D" id="1.10.10.60">
    <property type="entry name" value="Homeodomain-like"/>
    <property type="match status" value="2"/>
</dbReference>
<keyword evidence="3" id="KW-0804">Transcription</keyword>
<dbReference type="STRING" id="1499687.BN1080_02400"/>
<keyword evidence="2" id="KW-0238">DNA-binding</keyword>
<evidence type="ECO:0000256" key="3">
    <source>
        <dbReference type="ARBA" id="ARBA00023163"/>
    </source>
</evidence>
<dbReference type="InterPro" id="IPR050959">
    <property type="entry name" value="MarA-like"/>
</dbReference>
<sequence length="292" mass="33303">MQYSEVTQRTISYIECRLQEELPLDSFPRAVGYSKYHLLRVFKEETGRTIGEYIRMRRLAMASMLLLYSDESIIAIAFQLHFQSQEAFTRAFKDAYAVPPGKYRKLMRAVRMMEEEEMMATSEHVKGWSLSGSNPELYELMTDSAVCHTGMKSGLLYAKEVVNEQQFATMMQGFQTREFIGKRIKLSCFLKTEQADKCGAWLRIDNASGDTVQFDNMDNRSIQGTTDWNHYSIVLEVPEDSASIHFGVLLIGGGKVWADGFRFEEVGQNVPTTNMLSEAQLPAQPVNLDFSE</sequence>
<dbReference type="PANTHER" id="PTHR47504">
    <property type="entry name" value="RIGHT ORIGIN-BINDING PROTEIN"/>
    <property type="match status" value="1"/>
</dbReference>
<evidence type="ECO:0000313" key="5">
    <source>
        <dbReference type="EMBL" id="CEG23424.1"/>
    </source>
</evidence>
<evidence type="ECO:0000256" key="2">
    <source>
        <dbReference type="ARBA" id="ARBA00023125"/>
    </source>
</evidence>
<keyword evidence="6" id="KW-1185">Reference proteome</keyword>
<protein>
    <submittedName>
        <fullName evidence="5">Multiple antibiotic resistance protein MarA</fullName>
    </submittedName>
</protein>
<dbReference type="AlphaFoldDB" id="A0A098EM76"/>
<dbReference type="Proteomes" id="UP000043699">
    <property type="component" value="Unassembled WGS sequence"/>
</dbReference>
<dbReference type="PANTHER" id="PTHR47504:SF6">
    <property type="entry name" value="ARAC-FAMILY TRANSCRIPTIONAL REGULATOR"/>
    <property type="match status" value="1"/>
</dbReference>
<dbReference type="SUPFAM" id="SSF46689">
    <property type="entry name" value="Homeodomain-like"/>
    <property type="match status" value="2"/>
</dbReference>
<dbReference type="EMBL" id="CCXS01000001">
    <property type="protein sequence ID" value="CEG23424.1"/>
    <property type="molecule type" value="Genomic_DNA"/>
</dbReference>
<dbReference type="GO" id="GO:0003700">
    <property type="term" value="F:DNA-binding transcription factor activity"/>
    <property type="evidence" value="ECO:0007669"/>
    <property type="project" value="InterPro"/>
</dbReference>
<reference evidence="5 6" key="1">
    <citation type="submission" date="2014-09" db="EMBL/GenBank/DDBJ databases">
        <authorList>
            <person name="Urmite Genomes Urmite Genomes"/>
        </authorList>
    </citation>
    <scope>NUCLEOTIDE SEQUENCE [LARGE SCALE GENOMIC DNA]</scope>
    <source>
        <strain evidence="5 6">ES2</strain>
    </source>
</reference>
<dbReference type="Gene3D" id="2.60.120.260">
    <property type="entry name" value="Galactose-binding domain-like"/>
    <property type="match status" value="1"/>
</dbReference>
<proteinExistence type="predicted"/>
<dbReference type="InterPro" id="IPR009057">
    <property type="entry name" value="Homeodomain-like_sf"/>
</dbReference>